<feature type="domain" description="Pseudouridine synthase I TruA alpha/beta" evidence="5">
    <location>
        <begin position="235"/>
        <end position="306"/>
    </location>
</feature>
<dbReference type="InterPro" id="IPR020103">
    <property type="entry name" value="PsdUridine_synth_cat_dom_sf"/>
</dbReference>
<reference evidence="8" key="2">
    <citation type="submission" date="2012-11" db="EMBL/GenBank/DDBJ databases">
        <authorList>
            <person name="Kuo A."/>
            <person name="Curtis B.A."/>
            <person name="Tanifuji G."/>
            <person name="Burki F."/>
            <person name="Gruber A."/>
            <person name="Irimia M."/>
            <person name="Maruyama S."/>
            <person name="Arias M.C."/>
            <person name="Ball S.G."/>
            <person name="Gile G.H."/>
            <person name="Hirakawa Y."/>
            <person name="Hopkins J.F."/>
            <person name="Rensing S.A."/>
            <person name="Schmutz J."/>
            <person name="Symeonidi A."/>
            <person name="Elias M."/>
            <person name="Eveleigh R.J."/>
            <person name="Herman E.K."/>
            <person name="Klute M.J."/>
            <person name="Nakayama T."/>
            <person name="Obornik M."/>
            <person name="Reyes-Prieto A."/>
            <person name="Armbrust E.V."/>
            <person name="Aves S.J."/>
            <person name="Beiko R.G."/>
            <person name="Coutinho P."/>
            <person name="Dacks J.B."/>
            <person name="Durnford D.G."/>
            <person name="Fast N.M."/>
            <person name="Green B.R."/>
            <person name="Grisdale C."/>
            <person name="Hempe F."/>
            <person name="Henrissat B."/>
            <person name="Hoppner M.P."/>
            <person name="Ishida K.-I."/>
            <person name="Kim E."/>
            <person name="Koreny L."/>
            <person name="Kroth P.G."/>
            <person name="Liu Y."/>
            <person name="Malik S.-B."/>
            <person name="Maier U.G."/>
            <person name="McRose D."/>
            <person name="Mock T."/>
            <person name="Neilson J.A."/>
            <person name="Onodera N.T."/>
            <person name="Poole A.M."/>
            <person name="Pritham E.J."/>
            <person name="Richards T.A."/>
            <person name="Rocap G."/>
            <person name="Roy S.W."/>
            <person name="Sarai C."/>
            <person name="Schaack S."/>
            <person name="Shirato S."/>
            <person name="Slamovits C.H."/>
            <person name="Spencer D.F."/>
            <person name="Suzuki S."/>
            <person name="Worden A.Z."/>
            <person name="Zauner S."/>
            <person name="Barry K."/>
            <person name="Bell C."/>
            <person name="Bharti A.K."/>
            <person name="Crow J.A."/>
            <person name="Grimwood J."/>
            <person name="Kramer R."/>
            <person name="Lindquist E."/>
            <person name="Lucas S."/>
            <person name="Salamov A."/>
            <person name="McFadden G.I."/>
            <person name="Lane C.E."/>
            <person name="Keeling P.J."/>
            <person name="Gray M.W."/>
            <person name="Grigoriev I.V."/>
            <person name="Archibald J.M."/>
        </authorList>
    </citation>
    <scope>NUCLEOTIDE SEQUENCE</scope>
    <source>
        <strain evidence="8">CCMP2712</strain>
    </source>
</reference>
<dbReference type="eggNOG" id="ENOG502T06P">
    <property type="taxonomic scope" value="Eukaryota"/>
</dbReference>
<dbReference type="PANTHER" id="PTHR11142">
    <property type="entry name" value="PSEUDOURIDYLATE SYNTHASE"/>
    <property type="match status" value="1"/>
</dbReference>
<dbReference type="InterPro" id="IPR001406">
    <property type="entry name" value="PsdUridine_synth_TruA"/>
</dbReference>
<keyword evidence="3 4" id="KW-0413">Isomerase</keyword>
<dbReference type="HOGENOM" id="CLU_867261_0_0_1"/>
<evidence type="ECO:0000256" key="1">
    <source>
        <dbReference type="ARBA" id="ARBA00009375"/>
    </source>
</evidence>
<keyword evidence="8" id="KW-1185">Reference proteome</keyword>
<dbReference type="Gene3D" id="3.30.70.580">
    <property type="entry name" value="Pseudouridine synthase I, catalytic domain, N-terminal subdomain"/>
    <property type="match status" value="1"/>
</dbReference>
<dbReference type="EMBL" id="JH993049">
    <property type="protein sequence ID" value="EKX38329.1"/>
    <property type="molecule type" value="Genomic_DNA"/>
</dbReference>
<evidence type="ECO:0000313" key="8">
    <source>
        <dbReference type="Proteomes" id="UP000011087"/>
    </source>
</evidence>
<evidence type="ECO:0000256" key="3">
    <source>
        <dbReference type="ARBA" id="ARBA00023235"/>
    </source>
</evidence>
<evidence type="ECO:0000256" key="4">
    <source>
        <dbReference type="RuleBase" id="RU003792"/>
    </source>
</evidence>
<comment type="similarity">
    <text evidence="1 4">Belongs to the tRNA pseudouridine synthase TruA family.</text>
</comment>
<evidence type="ECO:0000313" key="7">
    <source>
        <dbReference type="EnsemblProtists" id="EKX38329"/>
    </source>
</evidence>
<dbReference type="STRING" id="905079.L1IR33"/>
<dbReference type="InterPro" id="IPR020094">
    <property type="entry name" value="TruA/RsuA/RluB/E/F_N"/>
</dbReference>
<comment type="catalytic activity">
    <reaction evidence="4">
        <text>uridine(38/39/40) in tRNA = pseudouridine(38/39/40) in tRNA</text>
        <dbReference type="Rhea" id="RHEA:22376"/>
        <dbReference type="Rhea" id="RHEA-COMP:10085"/>
        <dbReference type="Rhea" id="RHEA-COMP:10087"/>
        <dbReference type="ChEBI" id="CHEBI:65314"/>
        <dbReference type="ChEBI" id="CHEBI:65315"/>
        <dbReference type="EC" id="5.4.99.12"/>
    </reaction>
</comment>
<dbReference type="PaxDb" id="55529-EKX38329"/>
<dbReference type="SUPFAM" id="SSF55120">
    <property type="entry name" value="Pseudouridine synthase"/>
    <property type="match status" value="1"/>
</dbReference>
<dbReference type="GO" id="GO:0160147">
    <property type="term" value="F:tRNA pseudouridine(38-40) synthase activity"/>
    <property type="evidence" value="ECO:0007669"/>
    <property type="project" value="UniProtKB-EC"/>
</dbReference>
<keyword evidence="2 4" id="KW-0819">tRNA processing</keyword>
<dbReference type="Proteomes" id="UP000011087">
    <property type="component" value="Unassembled WGS sequence"/>
</dbReference>
<sequence length="321" mass="36639">MKGSRRGLALACFMATMSSIENLSVEQLHKINTWKKFVDERPWSARKMKSNAFPVDPVGCDLSLWRWKLENPDGRPRNDRRTYVMQVSYLGTDFSAVQRCPGVRTVQEEVEKVLESIFTNYSTRPHSLGGQILACMRTHRFAGEDREGSKVMGQQMFSFHCWDAIKTCQLVEDMNSRLPRDVRVMPRSFHANFAATWRKYCYVFPLQEIGAGRFDVEAEEVDSMLRGLEGRRRHYNSFSYKVLVVELTANRFLRRMVRKLVATAIRAAAFPEEENSFTKILEACDSSRSAPPLPSIGLCLVGVGYDDYDKKRGGAAIHSLA</sequence>
<dbReference type="Gene3D" id="3.30.70.660">
    <property type="entry name" value="Pseudouridine synthase I, catalytic domain, C-terminal subdomain"/>
    <property type="match status" value="1"/>
</dbReference>
<dbReference type="KEGG" id="gtt:GUITHDRAFT_115478"/>
<gene>
    <name evidence="6" type="ORF">GUITHDRAFT_115478</name>
</gene>
<reference evidence="6 8" key="1">
    <citation type="journal article" date="2012" name="Nature">
        <title>Algal genomes reveal evolutionary mosaicism and the fate of nucleomorphs.</title>
        <authorList>
            <consortium name="DOE Joint Genome Institute"/>
            <person name="Curtis B.A."/>
            <person name="Tanifuji G."/>
            <person name="Burki F."/>
            <person name="Gruber A."/>
            <person name="Irimia M."/>
            <person name="Maruyama S."/>
            <person name="Arias M.C."/>
            <person name="Ball S.G."/>
            <person name="Gile G.H."/>
            <person name="Hirakawa Y."/>
            <person name="Hopkins J.F."/>
            <person name="Kuo A."/>
            <person name="Rensing S.A."/>
            <person name="Schmutz J."/>
            <person name="Symeonidi A."/>
            <person name="Elias M."/>
            <person name="Eveleigh R.J."/>
            <person name="Herman E.K."/>
            <person name="Klute M.J."/>
            <person name="Nakayama T."/>
            <person name="Obornik M."/>
            <person name="Reyes-Prieto A."/>
            <person name="Armbrust E.V."/>
            <person name="Aves S.J."/>
            <person name="Beiko R.G."/>
            <person name="Coutinho P."/>
            <person name="Dacks J.B."/>
            <person name="Durnford D.G."/>
            <person name="Fast N.M."/>
            <person name="Green B.R."/>
            <person name="Grisdale C.J."/>
            <person name="Hempel F."/>
            <person name="Henrissat B."/>
            <person name="Hoppner M.P."/>
            <person name="Ishida K."/>
            <person name="Kim E."/>
            <person name="Koreny L."/>
            <person name="Kroth P.G."/>
            <person name="Liu Y."/>
            <person name="Malik S.B."/>
            <person name="Maier U.G."/>
            <person name="McRose D."/>
            <person name="Mock T."/>
            <person name="Neilson J.A."/>
            <person name="Onodera N.T."/>
            <person name="Poole A.M."/>
            <person name="Pritham E.J."/>
            <person name="Richards T.A."/>
            <person name="Rocap G."/>
            <person name="Roy S.W."/>
            <person name="Sarai C."/>
            <person name="Schaack S."/>
            <person name="Shirato S."/>
            <person name="Slamovits C.H."/>
            <person name="Spencer D.F."/>
            <person name="Suzuki S."/>
            <person name="Worden A.Z."/>
            <person name="Zauner S."/>
            <person name="Barry K."/>
            <person name="Bell C."/>
            <person name="Bharti A.K."/>
            <person name="Crow J.A."/>
            <person name="Grimwood J."/>
            <person name="Kramer R."/>
            <person name="Lindquist E."/>
            <person name="Lucas S."/>
            <person name="Salamov A."/>
            <person name="McFadden G.I."/>
            <person name="Lane C.E."/>
            <person name="Keeling P.J."/>
            <person name="Gray M.W."/>
            <person name="Grigoriev I.V."/>
            <person name="Archibald J.M."/>
        </authorList>
    </citation>
    <scope>NUCLEOTIDE SEQUENCE</scope>
    <source>
        <strain evidence="6 8">CCMP2712</strain>
    </source>
</reference>
<dbReference type="Pfam" id="PF01416">
    <property type="entry name" value="PseudoU_synth_1"/>
    <property type="match status" value="1"/>
</dbReference>
<accession>L1IR33</accession>
<dbReference type="RefSeq" id="XP_005825309.1">
    <property type="nucleotide sequence ID" value="XM_005825252.1"/>
</dbReference>
<name>L1IR33_GUITC</name>
<evidence type="ECO:0000313" key="6">
    <source>
        <dbReference type="EMBL" id="EKX38329.1"/>
    </source>
</evidence>
<evidence type="ECO:0000256" key="2">
    <source>
        <dbReference type="ARBA" id="ARBA00022694"/>
    </source>
</evidence>
<dbReference type="GeneID" id="17295134"/>
<dbReference type="GO" id="GO:0003723">
    <property type="term" value="F:RNA binding"/>
    <property type="evidence" value="ECO:0007669"/>
    <property type="project" value="InterPro"/>
</dbReference>
<dbReference type="EC" id="5.4.99.12" evidence="4"/>
<proteinExistence type="inferred from homology"/>
<protein>
    <recommendedName>
        <fullName evidence="4">tRNA pseudouridine synthase</fullName>
        <ecNumber evidence="4">5.4.99.12</ecNumber>
    </recommendedName>
</protein>
<reference evidence="7" key="3">
    <citation type="submission" date="2015-06" db="UniProtKB">
        <authorList>
            <consortium name="EnsemblProtists"/>
        </authorList>
    </citation>
    <scope>IDENTIFICATION</scope>
</reference>
<organism evidence="6">
    <name type="scientific">Guillardia theta (strain CCMP2712)</name>
    <name type="common">Cryptophyte</name>
    <dbReference type="NCBI Taxonomy" id="905079"/>
    <lineage>
        <taxon>Eukaryota</taxon>
        <taxon>Cryptophyceae</taxon>
        <taxon>Pyrenomonadales</taxon>
        <taxon>Geminigeraceae</taxon>
        <taxon>Guillardia</taxon>
    </lineage>
</organism>
<dbReference type="InterPro" id="IPR020097">
    <property type="entry name" value="PsdUridine_synth_TruA_a/b_dom"/>
</dbReference>
<dbReference type="AlphaFoldDB" id="L1IR33"/>
<evidence type="ECO:0000259" key="5">
    <source>
        <dbReference type="Pfam" id="PF01416"/>
    </source>
</evidence>
<dbReference type="OrthoDB" id="271910at2759"/>
<dbReference type="GO" id="GO:0031119">
    <property type="term" value="P:tRNA pseudouridine synthesis"/>
    <property type="evidence" value="ECO:0007669"/>
    <property type="project" value="TreeGrafter"/>
</dbReference>
<dbReference type="EnsemblProtists" id="EKX38329">
    <property type="protein sequence ID" value="EKX38329"/>
    <property type="gene ID" value="GUITHDRAFT_115478"/>
</dbReference>
<dbReference type="InterPro" id="IPR020095">
    <property type="entry name" value="PsdUridine_synth_TruA_C"/>
</dbReference>
<dbReference type="PANTHER" id="PTHR11142:SF10">
    <property type="entry name" value="TRNA PSEUDOURIDINE SYNTHASE"/>
    <property type="match status" value="1"/>
</dbReference>
<dbReference type="OMA" id="TIFHARA"/>